<dbReference type="InterPro" id="IPR007814">
    <property type="entry name" value="PaaA_PaaC"/>
</dbReference>
<dbReference type="Pfam" id="PF05138">
    <property type="entry name" value="PaaA_PaaC"/>
    <property type="match status" value="1"/>
</dbReference>
<dbReference type="NCBIfam" id="TIGR02156">
    <property type="entry name" value="PA_CoA_Oxy1"/>
    <property type="match status" value="1"/>
</dbReference>
<dbReference type="PANTHER" id="PTHR30458:SF2">
    <property type="entry name" value="1,2-PHENYLACETYL-COA EPOXIDASE, SUBUNIT A"/>
    <property type="match status" value="1"/>
</dbReference>
<gene>
    <name evidence="2" type="primary">paaA</name>
    <name evidence="2" type="ORF">ACFSYJ_02595</name>
</gene>
<feature type="compositionally biased region" description="Basic and acidic residues" evidence="1">
    <location>
        <begin position="11"/>
        <end position="22"/>
    </location>
</feature>
<dbReference type="RefSeq" id="WP_345388798.1">
    <property type="nucleotide sequence ID" value="NZ_BAABHG010000003.1"/>
</dbReference>
<evidence type="ECO:0000256" key="1">
    <source>
        <dbReference type="SAM" id="MobiDB-lite"/>
    </source>
</evidence>
<dbReference type="SUPFAM" id="SSF47240">
    <property type="entry name" value="Ferritin-like"/>
    <property type="match status" value="1"/>
</dbReference>
<dbReference type="InterPro" id="IPR009078">
    <property type="entry name" value="Ferritin-like_SF"/>
</dbReference>
<dbReference type="Gene3D" id="1.20.1260.10">
    <property type="match status" value="1"/>
</dbReference>
<organism evidence="2 3">
    <name type="scientific">Amycolatopsis samaneae</name>
    <dbReference type="NCBI Taxonomy" id="664691"/>
    <lineage>
        <taxon>Bacteria</taxon>
        <taxon>Bacillati</taxon>
        <taxon>Actinomycetota</taxon>
        <taxon>Actinomycetes</taxon>
        <taxon>Pseudonocardiales</taxon>
        <taxon>Pseudonocardiaceae</taxon>
        <taxon>Amycolatopsis</taxon>
    </lineage>
</organism>
<protein>
    <submittedName>
        <fullName evidence="2">1,2-phenylacetyl-CoA epoxidase subunit PaaA</fullName>
    </submittedName>
</protein>
<evidence type="ECO:0000313" key="2">
    <source>
        <dbReference type="EMBL" id="MFD2457465.1"/>
    </source>
</evidence>
<name>A0ABW5G8S7_9PSEU</name>
<feature type="compositionally biased region" description="Acidic residues" evidence="1">
    <location>
        <begin position="1"/>
        <end position="10"/>
    </location>
</feature>
<feature type="region of interest" description="Disordered" evidence="1">
    <location>
        <begin position="1"/>
        <end position="22"/>
    </location>
</feature>
<accession>A0ABW5G8S7</accession>
<dbReference type="InterPro" id="IPR052703">
    <property type="entry name" value="Aromatic_CoA_ox/epox"/>
</dbReference>
<dbReference type="PANTHER" id="PTHR30458">
    <property type="entry name" value="PHENYLACETIC ACID DEGRADATION PROTEIN PAA"/>
    <property type="match status" value="1"/>
</dbReference>
<comment type="caution">
    <text evidence="2">The sequence shown here is derived from an EMBL/GenBank/DDBJ whole genome shotgun (WGS) entry which is preliminary data.</text>
</comment>
<dbReference type="InterPro" id="IPR011881">
    <property type="entry name" value="PaaA"/>
</dbReference>
<dbReference type="Proteomes" id="UP001597419">
    <property type="component" value="Unassembled WGS sequence"/>
</dbReference>
<dbReference type="InterPro" id="IPR012347">
    <property type="entry name" value="Ferritin-like"/>
</dbReference>
<keyword evidence="3" id="KW-1185">Reference proteome</keyword>
<sequence length="314" mass="36155">MTATVSEEDLEQHFEHTIERDQRVEPRDWVPEGYRKTMIRQIAQHAHSEIIGMQPEGNWITRAPSLRRKAILLAKVQDEAGHGLYLYSAAATLGADRADLTDKLITGRQKYSSIFNYPTLTFADVGVIGWLVDGAAICNQVPLCRSSYGPYARAMIRICKEESFHQRQGYELLMTMMRGTEQQREMVQEAVNRWWWPSLMMFGPPDADSPNTAQSMAWKIKRHTNDELRQRFVDMSVPQAEALGVTFPDPDLRWNAEREHYDFGAVDWDEFKNILKGNGPCNAQRVAQRRRAHEDGEWVRAAAVAHARKREARR</sequence>
<reference evidence="3" key="1">
    <citation type="journal article" date="2019" name="Int. J. Syst. Evol. Microbiol.">
        <title>The Global Catalogue of Microorganisms (GCM) 10K type strain sequencing project: providing services to taxonomists for standard genome sequencing and annotation.</title>
        <authorList>
            <consortium name="The Broad Institute Genomics Platform"/>
            <consortium name="The Broad Institute Genome Sequencing Center for Infectious Disease"/>
            <person name="Wu L."/>
            <person name="Ma J."/>
        </authorList>
    </citation>
    <scope>NUCLEOTIDE SEQUENCE [LARGE SCALE GENOMIC DNA]</scope>
    <source>
        <strain evidence="3">CGMCC 4.7643</strain>
    </source>
</reference>
<proteinExistence type="predicted"/>
<evidence type="ECO:0000313" key="3">
    <source>
        <dbReference type="Proteomes" id="UP001597419"/>
    </source>
</evidence>
<dbReference type="EMBL" id="JBHUKU010000002">
    <property type="protein sequence ID" value="MFD2457465.1"/>
    <property type="molecule type" value="Genomic_DNA"/>
</dbReference>